<reference evidence="2" key="1">
    <citation type="submission" date="2014-11" db="EMBL/GenBank/DDBJ databases">
        <authorList>
            <person name="Amaro Gonzalez C."/>
        </authorList>
    </citation>
    <scope>NUCLEOTIDE SEQUENCE</scope>
</reference>
<reference evidence="2" key="2">
    <citation type="journal article" date="2015" name="Fish Shellfish Immunol.">
        <title>Early steps in the European eel (Anguilla anguilla)-Vibrio vulnificus interaction in the gills: Role of the RtxA13 toxin.</title>
        <authorList>
            <person name="Callol A."/>
            <person name="Pajuelo D."/>
            <person name="Ebbesson L."/>
            <person name="Teles M."/>
            <person name="MacKenzie S."/>
            <person name="Amaro C."/>
        </authorList>
    </citation>
    <scope>NUCLEOTIDE SEQUENCE</scope>
</reference>
<name>A0A0E9WAZ1_ANGAN</name>
<keyword evidence="1" id="KW-0472">Membrane</keyword>
<keyword evidence="1" id="KW-1133">Transmembrane helix</keyword>
<protein>
    <submittedName>
        <fullName evidence="2">Uncharacterized protein</fullName>
    </submittedName>
</protein>
<organism evidence="2">
    <name type="scientific">Anguilla anguilla</name>
    <name type="common">European freshwater eel</name>
    <name type="synonym">Muraena anguilla</name>
    <dbReference type="NCBI Taxonomy" id="7936"/>
    <lineage>
        <taxon>Eukaryota</taxon>
        <taxon>Metazoa</taxon>
        <taxon>Chordata</taxon>
        <taxon>Craniata</taxon>
        <taxon>Vertebrata</taxon>
        <taxon>Euteleostomi</taxon>
        <taxon>Actinopterygii</taxon>
        <taxon>Neopterygii</taxon>
        <taxon>Teleostei</taxon>
        <taxon>Anguilliformes</taxon>
        <taxon>Anguillidae</taxon>
        <taxon>Anguilla</taxon>
    </lineage>
</organism>
<evidence type="ECO:0000313" key="2">
    <source>
        <dbReference type="EMBL" id="JAH87456.1"/>
    </source>
</evidence>
<accession>A0A0E9WAZ1</accession>
<feature type="transmembrane region" description="Helical" evidence="1">
    <location>
        <begin position="17"/>
        <end position="35"/>
    </location>
</feature>
<dbReference type="AlphaFoldDB" id="A0A0E9WAZ1"/>
<evidence type="ECO:0000256" key="1">
    <source>
        <dbReference type="SAM" id="Phobius"/>
    </source>
</evidence>
<proteinExistence type="predicted"/>
<keyword evidence="1" id="KW-0812">Transmembrane</keyword>
<dbReference type="EMBL" id="GBXM01021121">
    <property type="protein sequence ID" value="JAH87456.1"/>
    <property type="molecule type" value="Transcribed_RNA"/>
</dbReference>
<sequence>MAVYGCGPLTGRNASLYLAHLGFCLWLILTFVSLTEKETSK</sequence>